<evidence type="ECO:0000256" key="2">
    <source>
        <dbReference type="ARBA" id="ARBA00022737"/>
    </source>
</evidence>
<reference evidence="4" key="1">
    <citation type="journal article" date="2019" name="Int. J. Syst. Evol. Microbiol.">
        <title>The Global Catalogue of Microorganisms (GCM) 10K type strain sequencing project: providing services to taxonomists for standard genome sequencing and annotation.</title>
        <authorList>
            <consortium name="The Broad Institute Genomics Platform"/>
            <consortium name="The Broad Institute Genome Sequencing Center for Infectious Disease"/>
            <person name="Wu L."/>
            <person name="Ma J."/>
        </authorList>
    </citation>
    <scope>NUCLEOTIDE SEQUENCE [LARGE SCALE GENOMIC DNA]</scope>
    <source>
        <strain evidence="4">KCTC 42423</strain>
    </source>
</reference>
<gene>
    <name evidence="3" type="ORF">ACFSTE_17220</name>
</gene>
<dbReference type="EMBL" id="JBHULX010000039">
    <property type="protein sequence ID" value="MFD2592581.1"/>
    <property type="molecule type" value="Genomic_DNA"/>
</dbReference>
<dbReference type="InterPro" id="IPR032675">
    <property type="entry name" value="LRR_dom_sf"/>
</dbReference>
<dbReference type="RefSeq" id="WP_378254628.1">
    <property type="nucleotide sequence ID" value="NZ_JBHSJV010000001.1"/>
</dbReference>
<proteinExistence type="predicted"/>
<dbReference type="InterPro" id="IPR052574">
    <property type="entry name" value="CDIRP"/>
</dbReference>
<dbReference type="PANTHER" id="PTHR47566">
    <property type="match status" value="1"/>
</dbReference>
<keyword evidence="1" id="KW-0433">Leucine-rich repeat</keyword>
<dbReference type="Gene3D" id="3.80.10.10">
    <property type="entry name" value="Ribonuclease Inhibitor"/>
    <property type="match status" value="1"/>
</dbReference>
<keyword evidence="2" id="KW-0677">Repeat</keyword>
<dbReference type="Proteomes" id="UP001597459">
    <property type="component" value="Unassembled WGS sequence"/>
</dbReference>
<dbReference type="SUPFAM" id="SSF52058">
    <property type="entry name" value="L domain-like"/>
    <property type="match status" value="1"/>
</dbReference>
<accession>A0ABW5NBU0</accession>
<organism evidence="3 4">
    <name type="scientific">Aquimarina hainanensis</name>
    <dbReference type="NCBI Taxonomy" id="1578017"/>
    <lineage>
        <taxon>Bacteria</taxon>
        <taxon>Pseudomonadati</taxon>
        <taxon>Bacteroidota</taxon>
        <taxon>Flavobacteriia</taxon>
        <taxon>Flavobacteriales</taxon>
        <taxon>Flavobacteriaceae</taxon>
        <taxon>Aquimarina</taxon>
    </lineage>
</organism>
<keyword evidence="4" id="KW-1185">Reference proteome</keyword>
<protein>
    <recommendedName>
        <fullName evidence="5">Leucine-rich repeat domain-containing protein</fullName>
    </recommendedName>
</protein>
<name>A0ABW5NBU0_9FLAO</name>
<dbReference type="PROSITE" id="PS51257">
    <property type="entry name" value="PROKAR_LIPOPROTEIN"/>
    <property type="match status" value="1"/>
</dbReference>
<sequence>MKTLKYIPLITVLFIYSCSRNDDATVALNLAPKDFNVTPKAADIGLGITLSWEASIDPENEKVIYDIIVNDETVEENTTSLTYSFDAGSYGIILTGKIVAKDESGNKTTSDFSITSSDMVYIPDSNFEQSLIDNGIDNGDLDQKISYFRVKDIKVLDAENKSIADLTGIEAFSSLEKLYCAKNNISNIDISNNNALTLLSCFTNNLKELDVQFNTELIVLACSSNQLEKLDVSSNKLLKKITCSYNNSLSNLNIANGNNHNFSNAFFNGNPNLSCIQIDAEFEVPPSNTDGWVYDTTVSFKTSCL</sequence>
<evidence type="ECO:0000256" key="1">
    <source>
        <dbReference type="ARBA" id="ARBA00022614"/>
    </source>
</evidence>
<dbReference type="PANTHER" id="PTHR47566:SF1">
    <property type="entry name" value="PROTEIN NUD1"/>
    <property type="match status" value="1"/>
</dbReference>
<evidence type="ECO:0000313" key="3">
    <source>
        <dbReference type="EMBL" id="MFD2592581.1"/>
    </source>
</evidence>
<evidence type="ECO:0000313" key="4">
    <source>
        <dbReference type="Proteomes" id="UP001597459"/>
    </source>
</evidence>
<evidence type="ECO:0008006" key="5">
    <source>
        <dbReference type="Google" id="ProtNLM"/>
    </source>
</evidence>
<comment type="caution">
    <text evidence="3">The sequence shown here is derived from an EMBL/GenBank/DDBJ whole genome shotgun (WGS) entry which is preliminary data.</text>
</comment>